<dbReference type="AlphaFoldDB" id="A0A6A7N3J0"/>
<organism evidence="1 2">
    <name type="scientific">Rugamonas aquatica</name>
    <dbReference type="NCBI Taxonomy" id="2743357"/>
    <lineage>
        <taxon>Bacteria</taxon>
        <taxon>Pseudomonadati</taxon>
        <taxon>Pseudomonadota</taxon>
        <taxon>Betaproteobacteria</taxon>
        <taxon>Burkholderiales</taxon>
        <taxon>Oxalobacteraceae</taxon>
        <taxon>Telluria group</taxon>
        <taxon>Rugamonas</taxon>
    </lineage>
</organism>
<proteinExistence type="predicted"/>
<evidence type="ECO:0000313" key="2">
    <source>
        <dbReference type="Proteomes" id="UP000440498"/>
    </source>
</evidence>
<sequence length="173" mass="18790">MYDNVVLESKSGTRYGAFETVMEDRKATIFDETVRISVGDTLIWLHPSLGERRYLIESVDVGRGPGAPGRPGTIRQHLTFRPADSMPITAPPPVTKNTTVNIHNSSGGFQIGDNNTLAIHNALNDLVQRINDADASPKEKVEAKESLMGLLRLPLVATVLGSAVKALIEMLSQ</sequence>
<dbReference type="EMBL" id="WHUG01000005">
    <property type="protein sequence ID" value="MQA39629.1"/>
    <property type="molecule type" value="Genomic_DNA"/>
</dbReference>
<gene>
    <name evidence="1" type="ORF">GEV02_15865</name>
</gene>
<evidence type="ECO:0000313" key="1">
    <source>
        <dbReference type="EMBL" id="MQA39629.1"/>
    </source>
</evidence>
<protein>
    <submittedName>
        <fullName evidence="1">Uncharacterized protein</fullName>
    </submittedName>
</protein>
<comment type="caution">
    <text evidence="1">The sequence shown here is derived from an EMBL/GenBank/DDBJ whole genome shotgun (WGS) entry which is preliminary data.</text>
</comment>
<dbReference type="RefSeq" id="WP_152838900.1">
    <property type="nucleotide sequence ID" value="NZ_WHUG01000005.1"/>
</dbReference>
<keyword evidence="2" id="KW-1185">Reference proteome</keyword>
<dbReference type="Proteomes" id="UP000440498">
    <property type="component" value="Unassembled WGS sequence"/>
</dbReference>
<name>A0A6A7N3J0_9BURK</name>
<reference evidence="1 2" key="1">
    <citation type="submission" date="2019-10" db="EMBL/GenBank/DDBJ databases">
        <title>Two novel species isolated from a subtropical stream in China.</title>
        <authorList>
            <person name="Lu H."/>
        </authorList>
    </citation>
    <scope>NUCLEOTIDE SEQUENCE [LARGE SCALE GENOMIC DNA]</scope>
    <source>
        <strain evidence="1 2">FT29W</strain>
    </source>
</reference>
<accession>A0A6A7N3J0</accession>